<dbReference type="RefSeq" id="WP_377940624.1">
    <property type="nucleotide sequence ID" value="NZ_JBHUCX010000004.1"/>
</dbReference>
<feature type="transmembrane region" description="Helical" evidence="7">
    <location>
        <begin position="163"/>
        <end position="182"/>
    </location>
</feature>
<keyword evidence="5 7" id="KW-1133">Transmembrane helix</keyword>
<evidence type="ECO:0000256" key="2">
    <source>
        <dbReference type="ARBA" id="ARBA00022448"/>
    </source>
</evidence>
<feature type="transmembrane region" description="Helical" evidence="7">
    <location>
        <begin position="127"/>
        <end position="151"/>
    </location>
</feature>
<name>A0ABW4JB18_9BACL</name>
<comment type="similarity">
    <text evidence="7">Belongs to the binding-protein-dependent transport system permease family.</text>
</comment>
<feature type="transmembrane region" description="Helical" evidence="7">
    <location>
        <begin position="27"/>
        <end position="50"/>
    </location>
</feature>
<keyword evidence="6 7" id="KW-0472">Membrane</keyword>
<dbReference type="InterPro" id="IPR000515">
    <property type="entry name" value="MetI-like"/>
</dbReference>
<dbReference type="CDD" id="cd06261">
    <property type="entry name" value="TM_PBP2"/>
    <property type="match status" value="1"/>
</dbReference>
<dbReference type="Gene3D" id="1.10.3720.10">
    <property type="entry name" value="MetI-like"/>
    <property type="match status" value="1"/>
</dbReference>
<feature type="transmembrane region" description="Helical" evidence="7">
    <location>
        <begin position="95"/>
        <end position="115"/>
    </location>
</feature>
<dbReference type="Pfam" id="PF00528">
    <property type="entry name" value="BPD_transp_1"/>
    <property type="match status" value="1"/>
</dbReference>
<keyword evidence="4 7" id="KW-0812">Transmembrane</keyword>
<accession>A0ABW4JB18</accession>
<organism evidence="9 10">
    <name type="scientific">Alicyclobacillus fodiniaquatilis</name>
    <dbReference type="NCBI Taxonomy" id="1661150"/>
    <lineage>
        <taxon>Bacteria</taxon>
        <taxon>Bacillati</taxon>
        <taxon>Bacillota</taxon>
        <taxon>Bacilli</taxon>
        <taxon>Bacillales</taxon>
        <taxon>Alicyclobacillaceae</taxon>
        <taxon>Alicyclobacillus</taxon>
    </lineage>
</organism>
<comment type="subcellular location">
    <subcellularLocation>
        <location evidence="1 7">Cell membrane</location>
        <topology evidence="1 7">Multi-pass membrane protein</topology>
    </subcellularLocation>
</comment>
<keyword evidence="10" id="KW-1185">Reference proteome</keyword>
<evidence type="ECO:0000313" key="9">
    <source>
        <dbReference type="EMBL" id="MFD1673264.1"/>
    </source>
</evidence>
<dbReference type="PANTHER" id="PTHR43744:SF6">
    <property type="entry name" value="ABC TRANSPORTER PERMEASE PROTEIN YESQ-RELATED"/>
    <property type="match status" value="1"/>
</dbReference>
<evidence type="ECO:0000256" key="6">
    <source>
        <dbReference type="ARBA" id="ARBA00023136"/>
    </source>
</evidence>
<sequence length="297" mass="34019">MAVPSFNPSDESVLHHSRKPRKRARHVWQFIVKHGVLIILSLAFLVPLFWMVSTSLKPSPEIFVWPPVWIPHPFEWHNYPDAFHFQPFLLYLRNTLIYCVFTVIGTVLSSSLVAYGFARIRWPERNILFAIMLATMMLPFQVVMIPMFVLFRDLGWVGTFLPLVVPAFFGSAFNIFLLRQFFMTIPESFSDAARMDGATEFRIYAQVIMPLAKPALATVALFQFIFAWNDFLGPLIYLNKQSLYTISLGLQSFLSSYGTEWGLLMAASTMATLPIIILFFLTQRTFIQGINLTGIKG</sequence>
<gene>
    <name evidence="9" type="ORF">ACFSB2_00825</name>
</gene>
<dbReference type="Proteomes" id="UP001597079">
    <property type="component" value="Unassembled WGS sequence"/>
</dbReference>
<dbReference type="EMBL" id="JBHUCX010000004">
    <property type="protein sequence ID" value="MFD1673264.1"/>
    <property type="molecule type" value="Genomic_DNA"/>
</dbReference>
<feature type="domain" description="ABC transmembrane type-1" evidence="8">
    <location>
        <begin position="92"/>
        <end position="282"/>
    </location>
</feature>
<comment type="caution">
    <text evidence="9">The sequence shown here is derived from an EMBL/GenBank/DDBJ whole genome shotgun (WGS) entry which is preliminary data.</text>
</comment>
<evidence type="ECO:0000256" key="5">
    <source>
        <dbReference type="ARBA" id="ARBA00022989"/>
    </source>
</evidence>
<keyword evidence="2 7" id="KW-0813">Transport</keyword>
<dbReference type="InterPro" id="IPR035906">
    <property type="entry name" value="MetI-like_sf"/>
</dbReference>
<dbReference type="SUPFAM" id="SSF161098">
    <property type="entry name" value="MetI-like"/>
    <property type="match status" value="1"/>
</dbReference>
<feature type="transmembrane region" description="Helical" evidence="7">
    <location>
        <begin position="261"/>
        <end position="281"/>
    </location>
</feature>
<dbReference type="PROSITE" id="PS50928">
    <property type="entry name" value="ABC_TM1"/>
    <property type="match status" value="1"/>
</dbReference>
<proteinExistence type="inferred from homology"/>
<evidence type="ECO:0000256" key="4">
    <source>
        <dbReference type="ARBA" id="ARBA00022692"/>
    </source>
</evidence>
<evidence type="ECO:0000256" key="3">
    <source>
        <dbReference type="ARBA" id="ARBA00022475"/>
    </source>
</evidence>
<evidence type="ECO:0000313" key="10">
    <source>
        <dbReference type="Proteomes" id="UP001597079"/>
    </source>
</evidence>
<protein>
    <submittedName>
        <fullName evidence="9">Carbohydrate ABC transporter permease</fullName>
    </submittedName>
</protein>
<reference evidence="10" key="1">
    <citation type="journal article" date="2019" name="Int. J. Syst. Evol. Microbiol.">
        <title>The Global Catalogue of Microorganisms (GCM) 10K type strain sequencing project: providing services to taxonomists for standard genome sequencing and annotation.</title>
        <authorList>
            <consortium name="The Broad Institute Genomics Platform"/>
            <consortium name="The Broad Institute Genome Sequencing Center for Infectious Disease"/>
            <person name="Wu L."/>
            <person name="Ma J."/>
        </authorList>
    </citation>
    <scope>NUCLEOTIDE SEQUENCE [LARGE SCALE GENOMIC DNA]</scope>
    <source>
        <strain evidence="10">CGMCC 1.12286</strain>
    </source>
</reference>
<evidence type="ECO:0000256" key="1">
    <source>
        <dbReference type="ARBA" id="ARBA00004651"/>
    </source>
</evidence>
<evidence type="ECO:0000256" key="7">
    <source>
        <dbReference type="RuleBase" id="RU363032"/>
    </source>
</evidence>
<keyword evidence="3" id="KW-1003">Cell membrane</keyword>
<evidence type="ECO:0000259" key="8">
    <source>
        <dbReference type="PROSITE" id="PS50928"/>
    </source>
</evidence>
<dbReference type="PANTHER" id="PTHR43744">
    <property type="entry name" value="ABC TRANSPORTER PERMEASE PROTEIN MG189-RELATED-RELATED"/>
    <property type="match status" value="1"/>
</dbReference>
<feature type="transmembrane region" description="Helical" evidence="7">
    <location>
        <begin position="203"/>
        <end position="228"/>
    </location>
</feature>